<dbReference type="GO" id="GO:0016788">
    <property type="term" value="F:hydrolase activity, acting on ester bonds"/>
    <property type="evidence" value="ECO:0007669"/>
    <property type="project" value="TreeGrafter"/>
</dbReference>
<dbReference type="InterPro" id="IPR007217">
    <property type="entry name" value="Per1-like"/>
</dbReference>
<sequence length="178" mass="20866">ICINAWIWSVIFHARDTPWTERMDYFCAFSMVLYSLFALFIRLLGPGKWKRKEAVAVLFALFFSYHVWYLSSRRFDYGYNMKVNVIVGLLNGCGWVAWAVPRMEKRLYVKWCIYTVVGALSTMLLELGDFPPILWAVDAHALWHLATAPLPFIWYRFLESDCLYLAQRGSGPDFKKQI</sequence>
<accession>A0AAN8WQC2</accession>
<reference evidence="9 10" key="1">
    <citation type="submission" date="2023-11" db="EMBL/GenBank/DDBJ databases">
        <title>Halocaridina rubra genome assembly.</title>
        <authorList>
            <person name="Smith C."/>
        </authorList>
    </citation>
    <scope>NUCLEOTIDE SEQUENCE [LARGE SCALE GENOMIC DNA]</scope>
    <source>
        <strain evidence="9">EP-1</strain>
        <tissue evidence="9">Whole</tissue>
    </source>
</reference>
<proteinExistence type="inferred from homology"/>
<keyword evidence="8" id="KW-0333">Golgi apparatus</keyword>
<evidence type="ECO:0000256" key="3">
    <source>
        <dbReference type="ARBA" id="ARBA00022502"/>
    </source>
</evidence>
<dbReference type="EMBL" id="JAXCGZ010020767">
    <property type="protein sequence ID" value="KAK7065519.1"/>
    <property type="molecule type" value="Genomic_DNA"/>
</dbReference>
<organism evidence="9 10">
    <name type="scientific">Halocaridina rubra</name>
    <name type="common">Hawaiian red shrimp</name>
    <dbReference type="NCBI Taxonomy" id="373956"/>
    <lineage>
        <taxon>Eukaryota</taxon>
        <taxon>Metazoa</taxon>
        <taxon>Ecdysozoa</taxon>
        <taxon>Arthropoda</taxon>
        <taxon>Crustacea</taxon>
        <taxon>Multicrustacea</taxon>
        <taxon>Malacostraca</taxon>
        <taxon>Eumalacostraca</taxon>
        <taxon>Eucarida</taxon>
        <taxon>Decapoda</taxon>
        <taxon>Pleocyemata</taxon>
        <taxon>Caridea</taxon>
        <taxon>Atyoidea</taxon>
        <taxon>Atyidae</taxon>
        <taxon>Halocaridina</taxon>
    </lineage>
</organism>
<comment type="caution">
    <text evidence="8">Lacks conserved residue(s) required for the propagation of feature annotation.</text>
</comment>
<evidence type="ECO:0000313" key="9">
    <source>
        <dbReference type="EMBL" id="KAK7065519.1"/>
    </source>
</evidence>
<dbReference type="GO" id="GO:0000139">
    <property type="term" value="C:Golgi membrane"/>
    <property type="evidence" value="ECO:0007669"/>
    <property type="project" value="UniProtKB-SubCell"/>
</dbReference>
<feature type="non-terminal residue" evidence="9">
    <location>
        <position position="1"/>
    </location>
</feature>
<keyword evidence="10" id="KW-1185">Reference proteome</keyword>
<dbReference type="AlphaFoldDB" id="A0AAN8WQC2"/>
<evidence type="ECO:0000256" key="8">
    <source>
        <dbReference type="RuleBase" id="RU365066"/>
    </source>
</evidence>
<protein>
    <recommendedName>
        <fullName evidence="8">Post-GPI attachment to proteins factor 3</fullName>
    </recommendedName>
</protein>
<keyword evidence="3 8" id="KW-0337">GPI-anchor biosynthesis</keyword>
<evidence type="ECO:0000256" key="4">
    <source>
        <dbReference type="ARBA" id="ARBA00022692"/>
    </source>
</evidence>
<evidence type="ECO:0000256" key="5">
    <source>
        <dbReference type="ARBA" id="ARBA00022729"/>
    </source>
</evidence>
<dbReference type="Pfam" id="PF04080">
    <property type="entry name" value="Per1"/>
    <property type="match status" value="1"/>
</dbReference>
<comment type="subcellular location">
    <subcellularLocation>
        <location evidence="1">Endomembrane system</location>
        <topology evidence="1">Multi-pass membrane protein</topology>
    </subcellularLocation>
    <subcellularLocation>
        <location evidence="8">Golgi apparatus membrane</location>
        <topology evidence="8">Multi-pass membrane protein</topology>
    </subcellularLocation>
</comment>
<keyword evidence="7 8" id="KW-0472">Membrane</keyword>
<keyword evidence="5" id="KW-0732">Signal</keyword>
<gene>
    <name evidence="9" type="primary">PGAP3</name>
    <name evidence="9" type="ORF">SK128_006699</name>
</gene>
<keyword evidence="4 8" id="KW-0812">Transmembrane</keyword>
<dbReference type="GO" id="GO:0005789">
    <property type="term" value="C:endoplasmic reticulum membrane"/>
    <property type="evidence" value="ECO:0007669"/>
    <property type="project" value="TreeGrafter"/>
</dbReference>
<feature type="transmembrane region" description="Helical" evidence="8">
    <location>
        <begin position="53"/>
        <end position="71"/>
    </location>
</feature>
<comment type="caution">
    <text evidence="9">The sequence shown here is derived from an EMBL/GenBank/DDBJ whole genome shotgun (WGS) entry which is preliminary data.</text>
</comment>
<dbReference type="GO" id="GO:0006506">
    <property type="term" value="P:GPI anchor biosynthetic process"/>
    <property type="evidence" value="ECO:0007669"/>
    <property type="project" value="UniProtKB-KW"/>
</dbReference>
<feature type="transmembrane region" description="Helical" evidence="8">
    <location>
        <begin position="23"/>
        <end position="41"/>
    </location>
</feature>
<name>A0AAN8WQC2_HALRR</name>
<evidence type="ECO:0000256" key="1">
    <source>
        <dbReference type="ARBA" id="ARBA00004127"/>
    </source>
</evidence>
<dbReference type="Proteomes" id="UP001381693">
    <property type="component" value="Unassembled WGS sequence"/>
</dbReference>
<evidence type="ECO:0000256" key="7">
    <source>
        <dbReference type="ARBA" id="ARBA00023136"/>
    </source>
</evidence>
<comment type="similarity">
    <text evidence="2 8">Belongs to the PGAP3 family.</text>
</comment>
<dbReference type="PANTHER" id="PTHR13148:SF0">
    <property type="entry name" value="POST-GPI ATTACHMENT TO PROTEINS FACTOR 3"/>
    <property type="match status" value="1"/>
</dbReference>
<feature type="transmembrane region" description="Helical" evidence="8">
    <location>
        <begin position="83"/>
        <end position="100"/>
    </location>
</feature>
<evidence type="ECO:0000256" key="6">
    <source>
        <dbReference type="ARBA" id="ARBA00022989"/>
    </source>
</evidence>
<dbReference type="PANTHER" id="PTHR13148">
    <property type="entry name" value="PER1-RELATED"/>
    <property type="match status" value="1"/>
</dbReference>
<keyword evidence="6 8" id="KW-1133">Transmembrane helix</keyword>
<evidence type="ECO:0000313" key="10">
    <source>
        <dbReference type="Proteomes" id="UP001381693"/>
    </source>
</evidence>
<comment type="function">
    <text evidence="8">Involved in the lipid remodeling steps of GPI-anchor maturation.</text>
</comment>
<evidence type="ECO:0000256" key="2">
    <source>
        <dbReference type="ARBA" id="ARBA00006387"/>
    </source>
</evidence>